<dbReference type="EMBL" id="BMXP01000005">
    <property type="protein sequence ID" value="GGW88748.1"/>
    <property type="molecule type" value="Genomic_DNA"/>
</dbReference>
<dbReference type="InterPro" id="IPR046513">
    <property type="entry name" value="DUF6691"/>
</dbReference>
<gene>
    <name evidence="2" type="ORF">GCM10007391_23740</name>
</gene>
<dbReference type="RefSeq" id="WP_189406678.1">
    <property type="nucleotide sequence ID" value="NZ_BMXP01000005.1"/>
</dbReference>
<protein>
    <submittedName>
        <fullName evidence="2">Transporter</fullName>
    </submittedName>
</protein>
<reference evidence="2" key="1">
    <citation type="journal article" date="2014" name="Int. J. Syst. Evol. Microbiol.">
        <title>Complete genome sequence of Corynebacterium casei LMG S-19264T (=DSM 44701T), isolated from a smear-ripened cheese.</title>
        <authorList>
            <consortium name="US DOE Joint Genome Institute (JGI-PGF)"/>
            <person name="Walter F."/>
            <person name="Albersmeier A."/>
            <person name="Kalinowski J."/>
            <person name="Ruckert C."/>
        </authorList>
    </citation>
    <scope>NUCLEOTIDE SEQUENCE</scope>
    <source>
        <strain evidence="2">KCTC 22164</strain>
    </source>
</reference>
<keyword evidence="1" id="KW-0472">Membrane</keyword>
<proteinExistence type="predicted"/>
<accession>A0A918JNU7</accession>
<dbReference type="Proteomes" id="UP000631300">
    <property type="component" value="Unassembled WGS sequence"/>
</dbReference>
<evidence type="ECO:0000313" key="3">
    <source>
        <dbReference type="Proteomes" id="UP000631300"/>
    </source>
</evidence>
<organism evidence="2 3">
    <name type="scientific">Alteromonas halophila</name>
    <dbReference type="NCBI Taxonomy" id="516698"/>
    <lineage>
        <taxon>Bacteria</taxon>
        <taxon>Pseudomonadati</taxon>
        <taxon>Pseudomonadota</taxon>
        <taxon>Gammaproteobacteria</taxon>
        <taxon>Alteromonadales</taxon>
        <taxon>Alteromonadaceae</taxon>
        <taxon>Alteromonas/Salinimonas group</taxon>
        <taxon>Alteromonas</taxon>
    </lineage>
</organism>
<dbReference type="AlphaFoldDB" id="A0A918JNU7"/>
<name>A0A918JNU7_9ALTE</name>
<feature type="transmembrane region" description="Helical" evidence="1">
    <location>
        <begin position="43"/>
        <end position="61"/>
    </location>
</feature>
<reference evidence="2" key="2">
    <citation type="submission" date="2020-09" db="EMBL/GenBank/DDBJ databases">
        <authorList>
            <person name="Sun Q."/>
            <person name="Kim S."/>
        </authorList>
    </citation>
    <scope>NUCLEOTIDE SEQUENCE</scope>
    <source>
        <strain evidence="2">KCTC 22164</strain>
    </source>
</reference>
<sequence>MLKLLTALMSGLLIGAGLTISTMVDPKRVLGFLDILGNWDPTLIFVMGGALLVYMPVYQLYIKKHKTTLLSEPCQIPDNHKADKSLVVGAILFGIGWGLSGICPGPGLANLSGGNEKIFAFVLSMLIGMLAHHWWAKSRAN</sequence>
<evidence type="ECO:0000313" key="2">
    <source>
        <dbReference type="EMBL" id="GGW88748.1"/>
    </source>
</evidence>
<evidence type="ECO:0000256" key="1">
    <source>
        <dbReference type="SAM" id="Phobius"/>
    </source>
</evidence>
<feature type="transmembrane region" description="Helical" evidence="1">
    <location>
        <begin position="119"/>
        <end position="136"/>
    </location>
</feature>
<keyword evidence="3" id="KW-1185">Reference proteome</keyword>
<dbReference type="Pfam" id="PF20398">
    <property type="entry name" value="DUF6691"/>
    <property type="match status" value="1"/>
</dbReference>
<keyword evidence="1" id="KW-0812">Transmembrane</keyword>
<comment type="caution">
    <text evidence="2">The sequence shown here is derived from an EMBL/GenBank/DDBJ whole genome shotgun (WGS) entry which is preliminary data.</text>
</comment>
<keyword evidence="1" id="KW-1133">Transmembrane helix</keyword>
<feature type="transmembrane region" description="Helical" evidence="1">
    <location>
        <begin position="86"/>
        <end position="107"/>
    </location>
</feature>